<keyword evidence="2" id="KW-0812">Transmembrane</keyword>
<evidence type="ECO:0000256" key="1">
    <source>
        <dbReference type="ARBA" id="ARBA00004141"/>
    </source>
</evidence>
<dbReference type="PANTHER" id="PTHR43394">
    <property type="entry name" value="ATP-DEPENDENT PERMEASE MDL1, MITOCHONDRIAL"/>
    <property type="match status" value="1"/>
</dbReference>
<dbReference type="SUPFAM" id="SSF90123">
    <property type="entry name" value="ABC transporter transmembrane region"/>
    <property type="match status" value="1"/>
</dbReference>
<dbReference type="PROSITE" id="PS00211">
    <property type="entry name" value="ABC_TRANSPORTER_1"/>
    <property type="match status" value="1"/>
</dbReference>
<dbReference type="GO" id="GO:0005524">
    <property type="term" value="F:ATP binding"/>
    <property type="evidence" value="ECO:0007669"/>
    <property type="project" value="UniProtKB-KW"/>
</dbReference>
<proteinExistence type="predicted"/>
<protein>
    <recommendedName>
        <fullName evidence="8">ABC transporter domain-containing protein</fullName>
    </recommendedName>
</protein>
<dbReference type="Gene3D" id="1.20.1560.10">
    <property type="entry name" value="ABC transporter type 1, transmembrane domain"/>
    <property type="match status" value="1"/>
</dbReference>
<accession>A0A8H5FWH2</accession>
<dbReference type="GO" id="GO:0015421">
    <property type="term" value="F:ABC-type oligopeptide transporter activity"/>
    <property type="evidence" value="ECO:0007669"/>
    <property type="project" value="TreeGrafter"/>
</dbReference>
<feature type="chain" id="PRO_5034824860" description="ABC transporter domain-containing protein" evidence="7">
    <location>
        <begin position="18"/>
        <end position="753"/>
    </location>
</feature>
<dbReference type="InterPro" id="IPR017871">
    <property type="entry name" value="ABC_transporter-like_CS"/>
</dbReference>
<dbReference type="EMBL" id="JAACJM010000069">
    <property type="protein sequence ID" value="KAF5351524.1"/>
    <property type="molecule type" value="Genomic_DNA"/>
</dbReference>
<dbReference type="AlphaFoldDB" id="A0A8H5FWH2"/>
<evidence type="ECO:0000256" key="6">
    <source>
        <dbReference type="ARBA" id="ARBA00023136"/>
    </source>
</evidence>
<evidence type="ECO:0000256" key="3">
    <source>
        <dbReference type="ARBA" id="ARBA00022741"/>
    </source>
</evidence>
<evidence type="ECO:0000259" key="8">
    <source>
        <dbReference type="PROSITE" id="PS50893"/>
    </source>
</evidence>
<dbReference type="InterPro" id="IPR036640">
    <property type="entry name" value="ABC1_TM_sf"/>
</dbReference>
<feature type="domain" description="ABC transporter" evidence="8">
    <location>
        <begin position="463"/>
        <end position="747"/>
    </location>
</feature>
<dbReference type="Gene3D" id="3.40.50.300">
    <property type="entry name" value="P-loop containing nucleotide triphosphate hydrolases"/>
    <property type="match status" value="1"/>
</dbReference>
<comment type="subcellular location">
    <subcellularLocation>
        <location evidence="1">Membrane</location>
        <topology evidence="1">Multi-pass membrane protein</topology>
    </subcellularLocation>
</comment>
<evidence type="ECO:0000256" key="2">
    <source>
        <dbReference type="ARBA" id="ARBA00022692"/>
    </source>
</evidence>
<dbReference type="SUPFAM" id="SSF52540">
    <property type="entry name" value="P-loop containing nucleoside triphosphate hydrolases"/>
    <property type="match status" value="1"/>
</dbReference>
<dbReference type="InterPro" id="IPR039421">
    <property type="entry name" value="Type_1_exporter"/>
</dbReference>
<keyword evidence="3" id="KW-0547">Nucleotide-binding</keyword>
<comment type="caution">
    <text evidence="9">The sequence shown here is derived from an EMBL/GenBank/DDBJ whole genome shotgun (WGS) entry which is preliminary data.</text>
</comment>
<dbReference type="Pfam" id="PF00005">
    <property type="entry name" value="ABC_tran"/>
    <property type="match status" value="1"/>
</dbReference>
<dbReference type="PANTHER" id="PTHR43394:SF1">
    <property type="entry name" value="ATP-BINDING CASSETTE SUB-FAMILY B MEMBER 10, MITOCHONDRIAL"/>
    <property type="match status" value="1"/>
</dbReference>
<keyword evidence="5" id="KW-1133">Transmembrane helix</keyword>
<dbReference type="OrthoDB" id="6500128at2759"/>
<name>A0A8H5FWH2_9AGAR</name>
<dbReference type="InterPro" id="IPR027417">
    <property type="entry name" value="P-loop_NTPase"/>
</dbReference>
<sequence>MLSFILYLSLYLLPSLFRYFTELELTMFLSRGRGAINPDRKGIFDISDSSNIKHTQIGIWDLYEEIVPELSRLPFYSLLSSRFDVEPFLELSRNAPFVWRMLTDILTEVEGCWWLLGMYVFLSLVSSLIPAMTLWYESQLLKVVQTAVDERKVDTSLLIHVCVGKFSCSIISTIVEHLRSITWRPLSFRVRQFYSHKKLQCLARLDVPTFSDPSLQRQMQNAFGMSVGGDLAMNTVMRTVHLITLGTQLASQLGVLLSVLRNQTDGPLLASISFGNSILQYWQMGQSGIRSEVYAATTRNDDYLRMEGINQAINSDQHRKEIVAGNMGKYMHTEYARCSATLGEAAIGFFPSVYFLGRRDQLTISPFVSQIWGELPQVVFALRAVQQPSSVPLSLAPLSLITSTTSSFSNQLLGLFQQGGSIASQWADVRRFYEILAVENRVKDGALPFPENQKEMELSGVELEFRNVSFKYPGAASYALRNASFRILRGQLCVIVGTNGSGKSTILKLVMRLYDVDEGQIFVDGRDIRTLKLEDLRKATAVLFQDYTLFPLSIKQNIALGDPSTAHSPNLDDVIEAAKLGGAHDFISKLPEGYDTYLDRPVKDVYSGLPEGTKALFGREIKYNGVRDMIQSGRGGAEALGLSGGQLQRIALSRTFMRSLIESQSAIGLLLFDEPSASLDPAAEHDLFERLRNLRGQKTMIFSSHRFGNLTKYADLILYMNDSSILEEGSHSDLLEKNGEYAKIWSLQAQAFL</sequence>
<dbReference type="InterPro" id="IPR003439">
    <property type="entry name" value="ABC_transporter-like_ATP-bd"/>
</dbReference>
<keyword evidence="4" id="KW-0067">ATP-binding</keyword>
<keyword evidence="10" id="KW-1185">Reference proteome</keyword>
<dbReference type="SMART" id="SM00382">
    <property type="entry name" value="AAA"/>
    <property type="match status" value="1"/>
</dbReference>
<dbReference type="InterPro" id="IPR003593">
    <property type="entry name" value="AAA+_ATPase"/>
</dbReference>
<dbReference type="PROSITE" id="PS50893">
    <property type="entry name" value="ABC_TRANSPORTER_2"/>
    <property type="match status" value="1"/>
</dbReference>
<gene>
    <name evidence="9" type="ORF">D9758_007234</name>
</gene>
<reference evidence="9 10" key="1">
    <citation type="journal article" date="2020" name="ISME J.">
        <title>Uncovering the hidden diversity of litter-decomposition mechanisms in mushroom-forming fungi.</title>
        <authorList>
            <person name="Floudas D."/>
            <person name="Bentzer J."/>
            <person name="Ahren D."/>
            <person name="Johansson T."/>
            <person name="Persson P."/>
            <person name="Tunlid A."/>
        </authorList>
    </citation>
    <scope>NUCLEOTIDE SEQUENCE [LARGE SCALE GENOMIC DNA]</scope>
    <source>
        <strain evidence="9 10">CBS 291.85</strain>
    </source>
</reference>
<dbReference type="Proteomes" id="UP000559256">
    <property type="component" value="Unassembled WGS sequence"/>
</dbReference>
<evidence type="ECO:0000313" key="9">
    <source>
        <dbReference type="EMBL" id="KAF5351524.1"/>
    </source>
</evidence>
<evidence type="ECO:0000256" key="4">
    <source>
        <dbReference type="ARBA" id="ARBA00022840"/>
    </source>
</evidence>
<keyword evidence="6" id="KW-0472">Membrane</keyword>
<feature type="signal peptide" evidence="7">
    <location>
        <begin position="1"/>
        <end position="17"/>
    </location>
</feature>
<evidence type="ECO:0000256" key="5">
    <source>
        <dbReference type="ARBA" id="ARBA00022989"/>
    </source>
</evidence>
<evidence type="ECO:0000313" key="10">
    <source>
        <dbReference type="Proteomes" id="UP000559256"/>
    </source>
</evidence>
<dbReference type="GO" id="GO:0016887">
    <property type="term" value="F:ATP hydrolysis activity"/>
    <property type="evidence" value="ECO:0007669"/>
    <property type="project" value="InterPro"/>
</dbReference>
<keyword evidence="7" id="KW-0732">Signal</keyword>
<evidence type="ECO:0000256" key="7">
    <source>
        <dbReference type="SAM" id="SignalP"/>
    </source>
</evidence>
<organism evidence="9 10">
    <name type="scientific">Tetrapyrgos nigripes</name>
    <dbReference type="NCBI Taxonomy" id="182062"/>
    <lineage>
        <taxon>Eukaryota</taxon>
        <taxon>Fungi</taxon>
        <taxon>Dikarya</taxon>
        <taxon>Basidiomycota</taxon>
        <taxon>Agaricomycotina</taxon>
        <taxon>Agaricomycetes</taxon>
        <taxon>Agaricomycetidae</taxon>
        <taxon>Agaricales</taxon>
        <taxon>Marasmiineae</taxon>
        <taxon>Marasmiaceae</taxon>
        <taxon>Tetrapyrgos</taxon>
    </lineage>
</organism>
<dbReference type="GO" id="GO:0016020">
    <property type="term" value="C:membrane"/>
    <property type="evidence" value="ECO:0007669"/>
    <property type="project" value="UniProtKB-SubCell"/>
</dbReference>